<evidence type="ECO:0000256" key="7">
    <source>
        <dbReference type="ARBA" id="ARBA00022688"/>
    </source>
</evidence>
<evidence type="ECO:0000256" key="2">
    <source>
        <dbReference type="ARBA" id="ARBA00004141"/>
    </source>
</evidence>
<feature type="transmembrane region" description="Helical" evidence="12">
    <location>
        <begin position="144"/>
        <end position="163"/>
    </location>
</feature>
<name>A0A8J6UKW1_9BACT</name>
<evidence type="ECO:0000256" key="9">
    <source>
        <dbReference type="ARBA" id="ARBA00022989"/>
    </source>
</evidence>
<dbReference type="InterPro" id="IPR006371">
    <property type="entry name" value="Polyprenyltransferase_UbiA-li"/>
</dbReference>
<feature type="transmembrane region" description="Helical" evidence="12">
    <location>
        <begin position="121"/>
        <end position="137"/>
    </location>
</feature>
<dbReference type="InterPro" id="IPR039653">
    <property type="entry name" value="Prenyltransferase"/>
</dbReference>
<dbReference type="InterPro" id="IPR000537">
    <property type="entry name" value="UbiA_prenyltransferase"/>
</dbReference>
<dbReference type="CDD" id="cd13959">
    <property type="entry name" value="PT_UbiA_COQ2"/>
    <property type="match status" value="1"/>
</dbReference>
<evidence type="ECO:0000313" key="13">
    <source>
        <dbReference type="EMBL" id="MBD1400082.1"/>
    </source>
</evidence>
<keyword evidence="14" id="KW-1185">Reference proteome</keyword>
<reference evidence="13" key="1">
    <citation type="submission" date="2020-09" db="EMBL/GenBank/DDBJ databases">
        <title>Pelobacter alkaliphilus sp. nov., a novel anaerobic arsenate-reducing bacterium from terrestrial mud volcano.</title>
        <authorList>
            <person name="Khomyakova M.A."/>
            <person name="Merkel A.Y."/>
            <person name="Slobodkin A.I."/>
        </authorList>
    </citation>
    <scope>NUCLEOTIDE SEQUENCE</scope>
    <source>
        <strain evidence="13">M08fum</strain>
    </source>
</reference>
<organism evidence="13 14">
    <name type="scientific">Pelovirga terrestris</name>
    <dbReference type="NCBI Taxonomy" id="2771352"/>
    <lineage>
        <taxon>Bacteria</taxon>
        <taxon>Pseudomonadati</taxon>
        <taxon>Thermodesulfobacteriota</taxon>
        <taxon>Desulfuromonadia</taxon>
        <taxon>Geobacterales</taxon>
        <taxon>Geobacteraceae</taxon>
        <taxon>Pelovirga</taxon>
    </lineage>
</organism>
<comment type="caution">
    <text evidence="13">The sequence shown here is derived from an EMBL/GenBank/DDBJ whole genome shotgun (WGS) entry which is preliminary data.</text>
</comment>
<dbReference type="NCBIfam" id="TIGR01475">
    <property type="entry name" value="ubiA_other"/>
    <property type="match status" value="1"/>
</dbReference>
<dbReference type="Gene3D" id="1.20.120.1780">
    <property type="entry name" value="UbiA prenyltransferase"/>
    <property type="match status" value="1"/>
</dbReference>
<dbReference type="EC" id="2.5.1.39" evidence="11"/>
<protein>
    <recommendedName>
        <fullName evidence="11">4-hydroxybenzoate polyprenyltransferase</fullName>
        <ecNumber evidence="11">2.5.1.39</ecNumber>
    </recommendedName>
</protein>
<dbReference type="GO" id="GO:0008412">
    <property type="term" value="F:4-hydroxybenzoate polyprenyltransferase activity"/>
    <property type="evidence" value="ECO:0007669"/>
    <property type="project" value="UniProtKB-EC"/>
</dbReference>
<dbReference type="GO" id="GO:0006744">
    <property type="term" value="P:ubiquinone biosynthetic process"/>
    <property type="evidence" value="ECO:0007669"/>
    <property type="project" value="UniProtKB-KW"/>
</dbReference>
<dbReference type="FunFam" id="1.20.120.1780:FF:000001">
    <property type="entry name" value="4-hydroxybenzoate octaprenyltransferase"/>
    <property type="match status" value="1"/>
</dbReference>
<keyword evidence="8 12" id="KW-0812">Transmembrane</keyword>
<sequence>MTMTREQAFAKMKSLLEMIKFSHTVFAFPFALMGVVLASLASGRAPGVGQVFWICVAMIGARSAAMGLNRLIDARIDADNPRTAERHIPSGQVSYLEAWLFILGSTTIFLLAAWMLNPLCFKLAPVALALFVLYAYCKRFTHYAHVVLGLCLAAAPIGAWIALRGDIGWPVISLGLAVLFWVAGFDIFYALQDYDYDVKAGLHSVPSRLGIEKSFTLVRIFHALMLLFLLLVMPGSGLGWIYFAGVVVVAGLLVYEHSLVKPDDLSRLDAAFFNMNGYISVTIFVFTLIDALA</sequence>
<evidence type="ECO:0000256" key="6">
    <source>
        <dbReference type="ARBA" id="ARBA00022679"/>
    </source>
</evidence>
<dbReference type="PANTHER" id="PTHR11048:SF28">
    <property type="entry name" value="4-HYDROXYBENZOATE POLYPRENYLTRANSFERASE, MITOCHONDRIAL"/>
    <property type="match status" value="1"/>
</dbReference>
<proteinExistence type="inferred from homology"/>
<comment type="similarity">
    <text evidence="3">Belongs to the UbiA prenyltransferase family.</text>
</comment>
<keyword evidence="6" id="KW-0808">Transferase</keyword>
<dbReference type="NCBIfam" id="NF009524">
    <property type="entry name" value="PRK12886.1"/>
    <property type="match status" value="1"/>
</dbReference>
<evidence type="ECO:0000256" key="1">
    <source>
        <dbReference type="ARBA" id="ARBA00001946"/>
    </source>
</evidence>
<dbReference type="Pfam" id="PF01040">
    <property type="entry name" value="UbiA"/>
    <property type="match status" value="1"/>
</dbReference>
<dbReference type="Proteomes" id="UP000632828">
    <property type="component" value="Unassembled WGS sequence"/>
</dbReference>
<accession>A0A8J6UKW1</accession>
<evidence type="ECO:0000256" key="8">
    <source>
        <dbReference type="ARBA" id="ARBA00022692"/>
    </source>
</evidence>
<evidence type="ECO:0000256" key="4">
    <source>
        <dbReference type="ARBA" id="ARBA00022475"/>
    </source>
</evidence>
<evidence type="ECO:0000256" key="5">
    <source>
        <dbReference type="ARBA" id="ARBA00022519"/>
    </source>
</evidence>
<keyword evidence="10 12" id="KW-0472">Membrane</keyword>
<evidence type="ECO:0000256" key="3">
    <source>
        <dbReference type="ARBA" id="ARBA00005985"/>
    </source>
</evidence>
<dbReference type="FunFam" id="1.10.357.140:FF:000008">
    <property type="entry name" value="4-hydroxybenzoate octaprenyltransferase"/>
    <property type="match status" value="1"/>
</dbReference>
<evidence type="ECO:0000256" key="10">
    <source>
        <dbReference type="ARBA" id="ARBA00023136"/>
    </source>
</evidence>
<feature type="transmembrane region" description="Helical" evidence="12">
    <location>
        <begin position="268"/>
        <end position="289"/>
    </location>
</feature>
<dbReference type="InterPro" id="IPR044878">
    <property type="entry name" value="UbiA_sf"/>
</dbReference>
<dbReference type="RefSeq" id="WP_191154348.1">
    <property type="nucleotide sequence ID" value="NZ_JACWUN010000004.1"/>
</dbReference>
<evidence type="ECO:0000256" key="11">
    <source>
        <dbReference type="ARBA" id="ARBA00034524"/>
    </source>
</evidence>
<keyword evidence="9 12" id="KW-1133">Transmembrane helix</keyword>
<feature type="transmembrane region" description="Helical" evidence="12">
    <location>
        <begin position="93"/>
        <end position="115"/>
    </location>
</feature>
<gene>
    <name evidence="13" type="ORF">ICT70_05285</name>
</gene>
<dbReference type="EMBL" id="JACWUN010000004">
    <property type="protein sequence ID" value="MBD1400082.1"/>
    <property type="molecule type" value="Genomic_DNA"/>
</dbReference>
<dbReference type="PANTHER" id="PTHR11048">
    <property type="entry name" value="PRENYLTRANSFERASES"/>
    <property type="match status" value="1"/>
</dbReference>
<keyword evidence="7" id="KW-0831">Ubiquinone biosynthesis</keyword>
<feature type="transmembrane region" description="Helical" evidence="12">
    <location>
        <begin position="51"/>
        <end position="72"/>
    </location>
</feature>
<dbReference type="AlphaFoldDB" id="A0A8J6UKW1"/>
<comment type="cofactor">
    <cofactor evidence="1">
        <name>Mg(2+)</name>
        <dbReference type="ChEBI" id="CHEBI:18420"/>
    </cofactor>
</comment>
<keyword evidence="4" id="KW-1003">Cell membrane</keyword>
<evidence type="ECO:0000256" key="12">
    <source>
        <dbReference type="SAM" id="Phobius"/>
    </source>
</evidence>
<feature type="transmembrane region" description="Helical" evidence="12">
    <location>
        <begin position="239"/>
        <end position="256"/>
    </location>
</feature>
<dbReference type="GO" id="GO:0005886">
    <property type="term" value="C:plasma membrane"/>
    <property type="evidence" value="ECO:0007669"/>
    <property type="project" value="TreeGrafter"/>
</dbReference>
<comment type="subcellular location">
    <subcellularLocation>
        <location evidence="2">Membrane</location>
        <topology evidence="2">Multi-pass membrane protein</topology>
    </subcellularLocation>
</comment>
<feature type="transmembrane region" description="Helical" evidence="12">
    <location>
        <begin position="169"/>
        <end position="191"/>
    </location>
</feature>
<evidence type="ECO:0000313" key="14">
    <source>
        <dbReference type="Proteomes" id="UP000632828"/>
    </source>
</evidence>
<keyword evidence="5" id="KW-0997">Cell inner membrane</keyword>
<dbReference type="Gene3D" id="1.10.357.140">
    <property type="entry name" value="UbiA prenyltransferase"/>
    <property type="match status" value="1"/>
</dbReference>